<dbReference type="Proteomes" id="UP000192596">
    <property type="component" value="Unassembled WGS sequence"/>
</dbReference>
<dbReference type="AlphaFoldDB" id="A0A1V8T9E2"/>
<keyword evidence="2" id="KW-1185">Reference proteome</keyword>
<reference evidence="2" key="1">
    <citation type="submission" date="2017-03" db="EMBL/GenBank/DDBJ databases">
        <title>Genomes of endolithic fungi from Antarctica.</title>
        <authorList>
            <person name="Coleine C."/>
            <person name="Masonjones S."/>
            <person name="Stajich J.E."/>
        </authorList>
    </citation>
    <scope>NUCLEOTIDE SEQUENCE [LARGE SCALE GENOMIC DNA]</scope>
    <source>
        <strain evidence="2">CCFEE 5527</strain>
    </source>
</reference>
<organism evidence="1 2">
    <name type="scientific">Cryoendolithus antarcticus</name>
    <dbReference type="NCBI Taxonomy" id="1507870"/>
    <lineage>
        <taxon>Eukaryota</taxon>
        <taxon>Fungi</taxon>
        <taxon>Dikarya</taxon>
        <taxon>Ascomycota</taxon>
        <taxon>Pezizomycotina</taxon>
        <taxon>Dothideomycetes</taxon>
        <taxon>Dothideomycetidae</taxon>
        <taxon>Cladosporiales</taxon>
        <taxon>Cladosporiaceae</taxon>
        <taxon>Cryoendolithus</taxon>
    </lineage>
</organism>
<accession>A0A1V8T9E2</accession>
<protein>
    <submittedName>
        <fullName evidence="1">Uncharacterized protein</fullName>
    </submittedName>
</protein>
<evidence type="ECO:0000313" key="1">
    <source>
        <dbReference type="EMBL" id="OQO07894.1"/>
    </source>
</evidence>
<dbReference type="InParanoid" id="A0A1V8T9E2"/>
<dbReference type="EMBL" id="NAJO01000013">
    <property type="protein sequence ID" value="OQO07894.1"/>
    <property type="molecule type" value="Genomic_DNA"/>
</dbReference>
<evidence type="ECO:0000313" key="2">
    <source>
        <dbReference type="Proteomes" id="UP000192596"/>
    </source>
</evidence>
<comment type="caution">
    <text evidence="1">The sequence shown here is derived from an EMBL/GenBank/DDBJ whole genome shotgun (WGS) entry which is preliminary data.</text>
</comment>
<gene>
    <name evidence="1" type="ORF">B0A48_06686</name>
</gene>
<sequence length="277" mass="30505">MWIIIRAINIDRQSANPRFRGPPSSTGTALCRYFQHFLNTVRLPGGDIATLNAGQAYGFASNTIWGGHEKSRNAGYREGEPKSNIAYFWTDGSDAWNPEFLQKLCHIATELSVDDKLADVERLAPVTTPPQDVDLGVANEDVEVVVQCRRRGRKRRLLAASDDDEIGIASKVSNVGDGSVLYSTTSIPTARSSAEDHSAVRNSPARRATTALTLPRERALRLTSPFLASPNAVKDPIPPPYLYQGSVREKIQALRKTTRDAVGQLFDALHFPMVGYR</sequence>
<proteinExistence type="predicted"/>
<name>A0A1V8T9E2_9PEZI</name>